<keyword evidence="13" id="KW-0460">Magnesium</keyword>
<protein>
    <recommendedName>
        <fullName evidence="25">Integrin beta</fullName>
    </recommendedName>
</protein>
<keyword evidence="16" id="KW-1133">Transmembrane helix</keyword>
<keyword evidence="23" id="KW-0449">Lipoprotein</keyword>
<evidence type="ECO:0000256" key="15">
    <source>
        <dbReference type="ARBA" id="ARBA00022949"/>
    </source>
</evidence>
<dbReference type="PANTHER" id="PTHR10082:SF42">
    <property type="entry name" value="INTEGRIN BETA-4"/>
    <property type="match status" value="1"/>
</dbReference>
<evidence type="ECO:0000256" key="7">
    <source>
        <dbReference type="ARBA" id="ARBA00022553"/>
    </source>
</evidence>
<evidence type="ECO:0000256" key="1">
    <source>
        <dbReference type="ARBA" id="ARBA00004193"/>
    </source>
</evidence>
<evidence type="ECO:0000256" key="23">
    <source>
        <dbReference type="ARBA" id="ARBA00023288"/>
    </source>
</evidence>
<feature type="domain" description="Fibronectin type-III" evidence="28">
    <location>
        <begin position="1612"/>
        <end position="1712"/>
    </location>
</feature>
<dbReference type="InterPro" id="IPR013783">
    <property type="entry name" value="Ig-like_fold"/>
</dbReference>
<evidence type="ECO:0000256" key="26">
    <source>
        <dbReference type="SAM" id="MobiDB-lite"/>
    </source>
</evidence>
<feature type="domain" description="Fibronectin type-III" evidence="28">
    <location>
        <begin position="1199"/>
        <end position="1298"/>
    </location>
</feature>
<evidence type="ECO:0000256" key="13">
    <source>
        <dbReference type="ARBA" id="ARBA00022842"/>
    </source>
</evidence>
<dbReference type="InterPro" id="IPR000742">
    <property type="entry name" value="EGF"/>
</dbReference>
<comment type="caution">
    <text evidence="29">The sequence shown here is derived from an EMBL/GenBank/DDBJ whole genome shotgun (WGS) entry which is preliminary data.</text>
</comment>
<dbReference type="GO" id="GO:0005178">
    <property type="term" value="F:integrin binding"/>
    <property type="evidence" value="ECO:0007669"/>
    <property type="project" value="TreeGrafter"/>
</dbReference>
<dbReference type="GO" id="GO:0007160">
    <property type="term" value="P:cell-matrix adhesion"/>
    <property type="evidence" value="ECO:0007669"/>
    <property type="project" value="InterPro"/>
</dbReference>
<dbReference type="Gene3D" id="4.10.1240.30">
    <property type="match status" value="1"/>
</dbReference>
<dbReference type="GO" id="GO:0031581">
    <property type="term" value="P:hemidesmosome assembly"/>
    <property type="evidence" value="ECO:0007669"/>
    <property type="project" value="InterPro"/>
</dbReference>
<dbReference type="GO" id="GO:0005925">
    <property type="term" value="C:focal adhesion"/>
    <property type="evidence" value="ECO:0007669"/>
    <property type="project" value="UniProtKB-SubCell"/>
</dbReference>
<evidence type="ECO:0000256" key="17">
    <source>
        <dbReference type="ARBA" id="ARBA00023037"/>
    </source>
</evidence>
<dbReference type="GO" id="GO:0016477">
    <property type="term" value="P:cell migration"/>
    <property type="evidence" value="ECO:0007669"/>
    <property type="project" value="TreeGrafter"/>
</dbReference>
<dbReference type="PROSITE" id="PS00022">
    <property type="entry name" value="EGF_1"/>
    <property type="match status" value="1"/>
</dbReference>
<dbReference type="PRINTS" id="PR00014">
    <property type="entry name" value="FNTYPEIII"/>
</dbReference>
<dbReference type="Pfam" id="PF23106">
    <property type="entry name" value="EGF_Teneurin"/>
    <property type="match status" value="1"/>
</dbReference>
<dbReference type="InterPro" id="IPR033760">
    <property type="entry name" value="Integrin_beta_N"/>
</dbReference>
<keyword evidence="10 27" id="KW-0732">Signal</keyword>
<dbReference type="GO" id="GO:0007229">
    <property type="term" value="P:integrin-mediated signaling pathway"/>
    <property type="evidence" value="ECO:0007669"/>
    <property type="project" value="UniProtKB-KW"/>
</dbReference>
<dbReference type="Pfam" id="PF00041">
    <property type="entry name" value="fn3"/>
    <property type="match status" value="4"/>
</dbReference>
<dbReference type="InterPro" id="IPR003961">
    <property type="entry name" value="FN3_dom"/>
</dbReference>
<evidence type="ECO:0000256" key="10">
    <source>
        <dbReference type="ARBA" id="ARBA00022729"/>
    </source>
</evidence>
<dbReference type="Gene3D" id="2.10.25.10">
    <property type="entry name" value="Laminin"/>
    <property type="match status" value="3"/>
</dbReference>
<keyword evidence="7" id="KW-0597">Phosphoprotein</keyword>
<dbReference type="SUPFAM" id="SSF53300">
    <property type="entry name" value="vWA-like"/>
    <property type="match status" value="1"/>
</dbReference>
<dbReference type="CDD" id="cd00063">
    <property type="entry name" value="FN3"/>
    <property type="match status" value="4"/>
</dbReference>
<dbReference type="SUPFAM" id="SSF141072">
    <property type="entry name" value="CalX-like"/>
    <property type="match status" value="1"/>
</dbReference>
<dbReference type="FunFam" id="3.30.1680.10:FF:000002">
    <property type="entry name" value="Integrin beta"/>
    <property type="match status" value="1"/>
</dbReference>
<evidence type="ECO:0000256" key="25">
    <source>
        <dbReference type="RuleBase" id="RU000633"/>
    </source>
</evidence>
<dbReference type="InterPro" id="IPR012896">
    <property type="entry name" value="Integrin_bsu_tail"/>
</dbReference>
<proteinExistence type="inferred from homology"/>
<dbReference type="FunFam" id="2.10.25.10:FF:000212">
    <property type="entry name" value="Integrin beta"/>
    <property type="match status" value="1"/>
</dbReference>
<dbReference type="FunFam" id="2.60.40.10:FF:000452">
    <property type="entry name" value="Integrin beta"/>
    <property type="match status" value="1"/>
</dbReference>
<dbReference type="FunFam" id="2.60.40.10:FF:000424">
    <property type="entry name" value="Integrin beta"/>
    <property type="match status" value="1"/>
</dbReference>
<dbReference type="FunFam" id="2.60.40.2030:FF:000004">
    <property type="entry name" value="Integrin beta"/>
    <property type="match status" value="1"/>
</dbReference>
<evidence type="ECO:0000256" key="21">
    <source>
        <dbReference type="ARBA" id="ARBA00023170"/>
    </source>
</evidence>
<dbReference type="PROSITE" id="PS50853">
    <property type="entry name" value="FN3"/>
    <property type="match status" value="4"/>
</dbReference>
<dbReference type="GO" id="GO:0033627">
    <property type="term" value="P:cell adhesion mediated by integrin"/>
    <property type="evidence" value="ECO:0007669"/>
    <property type="project" value="TreeGrafter"/>
</dbReference>
<dbReference type="GO" id="GO:0098609">
    <property type="term" value="P:cell-cell adhesion"/>
    <property type="evidence" value="ECO:0007669"/>
    <property type="project" value="TreeGrafter"/>
</dbReference>
<evidence type="ECO:0000313" key="30">
    <source>
        <dbReference type="Proteomes" id="UP000322234"/>
    </source>
</evidence>
<dbReference type="InterPro" id="IPR038081">
    <property type="entry name" value="CalX-like_sf"/>
</dbReference>
<feature type="signal peptide" evidence="27">
    <location>
        <begin position="1"/>
        <end position="27"/>
    </location>
</feature>
<dbReference type="SMART" id="SM00237">
    <property type="entry name" value="Calx_beta"/>
    <property type="match status" value="1"/>
</dbReference>
<evidence type="ECO:0000259" key="28">
    <source>
        <dbReference type="PROSITE" id="PS50853"/>
    </source>
</evidence>
<keyword evidence="17 25" id="KW-0401">Integrin</keyword>
<dbReference type="Pfam" id="PF07965">
    <property type="entry name" value="Integrin_B_tail"/>
    <property type="match status" value="1"/>
</dbReference>
<dbReference type="SUPFAM" id="SSF57196">
    <property type="entry name" value="EGF/Laminin"/>
    <property type="match status" value="2"/>
</dbReference>
<dbReference type="SUPFAM" id="SSF69687">
    <property type="entry name" value="Integrin beta tail domain"/>
    <property type="match status" value="1"/>
</dbReference>
<dbReference type="FunFam" id="2.60.40.1510:FF:000006">
    <property type="entry name" value="Integrin beta"/>
    <property type="match status" value="1"/>
</dbReference>
<comment type="subcellular location">
    <subcellularLocation>
        <location evidence="2">Cell junction</location>
        <location evidence="2">Focal adhesion</location>
    </subcellularLocation>
    <subcellularLocation>
        <location evidence="24">Cell junction</location>
        <location evidence="24">Hemidesmosome</location>
    </subcellularLocation>
    <subcellularLocation>
        <location evidence="1">Cell membrane</location>
        <topology evidence="1">Lipid-anchor</topology>
    </subcellularLocation>
    <subcellularLocation>
        <location evidence="3 25">Cell membrane</location>
        <topology evidence="3 25">Single-pass type I membrane protein</topology>
    </subcellularLocation>
</comment>
<evidence type="ECO:0000256" key="8">
    <source>
        <dbReference type="ARBA" id="ARBA00022692"/>
    </source>
</evidence>
<dbReference type="Gene3D" id="3.40.50.410">
    <property type="entry name" value="von Willebrand factor, type A domain"/>
    <property type="match status" value="1"/>
</dbReference>
<keyword evidence="5" id="KW-1003">Cell membrane</keyword>
<keyword evidence="30" id="KW-1185">Reference proteome</keyword>
<dbReference type="SMART" id="SM00060">
    <property type="entry name" value="FN3"/>
    <property type="match status" value="4"/>
</dbReference>
<dbReference type="GO" id="GO:0030056">
    <property type="term" value="C:hemidesmosome"/>
    <property type="evidence" value="ECO:0007669"/>
    <property type="project" value="UniProtKB-SubCell"/>
</dbReference>
<feature type="compositionally biased region" description="Gly residues" evidence="26">
    <location>
        <begin position="1398"/>
        <end position="1407"/>
    </location>
</feature>
<feature type="compositionally biased region" description="Low complexity" evidence="26">
    <location>
        <begin position="1378"/>
        <end position="1397"/>
    </location>
</feature>
<dbReference type="InterPro" id="IPR036465">
    <property type="entry name" value="vWFA_dom_sf"/>
</dbReference>
<dbReference type="Gene3D" id="2.60.40.2030">
    <property type="match status" value="1"/>
</dbReference>
<evidence type="ECO:0000256" key="19">
    <source>
        <dbReference type="ARBA" id="ARBA00023139"/>
    </source>
</evidence>
<comment type="similarity">
    <text evidence="4 25">Belongs to the integrin beta chain family.</text>
</comment>
<dbReference type="Pfam" id="PF03160">
    <property type="entry name" value="Calx-beta"/>
    <property type="match status" value="1"/>
</dbReference>
<dbReference type="Pfam" id="PF18372">
    <property type="entry name" value="I-EGF_1"/>
    <property type="match status" value="1"/>
</dbReference>
<dbReference type="Pfam" id="PF23105">
    <property type="entry name" value="EGF_integrin"/>
    <property type="match status" value="1"/>
</dbReference>
<dbReference type="InterPro" id="IPR012013">
    <property type="entry name" value="Integrin_bsu-4"/>
</dbReference>
<evidence type="ECO:0000256" key="20">
    <source>
        <dbReference type="ARBA" id="ARBA00023157"/>
    </source>
</evidence>
<feature type="domain" description="Fibronectin type-III" evidence="28">
    <location>
        <begin position="1106"/>
        <end position="1195"/>
    </location>
</feature>
<feature type="region of interest" description="Disordered" evidence="26">
    <location>
        <begin position="1377"/>
        <end position="1410"/>
    </location>
</feature>
<dbReference type="PANTHER" id="PTHR10082">
    <property type="entry name" value="INTEGRIN BETA SUBUNIT"/>
    <property type="match status" value="1"/>
</dbReference>
<reference evidence="29" key="1">
    <citation type="submission" date="2019-10" db="EMBL/GenBank/DDBJ databases">
        <title>The sequence and de novo assembly of the wild yak genome.</title>
        <authorList>
            <person name="Liu Y."/>
        </authorList>
    </citation>
    <scope>NUCLEOTIDE SEQUENCE [LARGE SCALE GENOMIC DNA]</scope>
    <source>
        <strain evidence="29">WY2019</strain>
    </source>
</reference>
<dbReference type="GO" id="GO:0008305">
    <property type="term" value="C:integrin complex"/>
    <property type="evidence" value="ECO:0007669"/>
    <property type="project" value="InterPro"/>
</dbReference>
<evidence type="ECO:0000256" key="9">
    <source>
        <dbReference type="ARBA" id="ARBA00022723"/>
    </source>
</evidence>
<dbReference type="PIRSF" id="PIRSF002513">
    <property type="entry name" value="Integrin_B4"/>
    <property type="match status" value="1"/>
</dbReference>
<dbReference type="FunFam" id="2.60.40.10:FF:000146">
    <property type="entry name" value="Integrin beta"/>
    <property type="match status" value="1"/>
</dbReference>
<dbReference type="SUPFAM" id="SSF103575">
    <property type="entry name" value="Plexin repeat"/>
    <property type="match status" value="1"/>
</dbReference>
<keyword evidence="11" id="KW-0677">Repeat</keyword>
<evidence type="ECO:0000256" key="18">
    <source>
        <dbReference type="ARBA" id="ARBA00023136"/>
    </source>
</evidence>
<dbReference type="Gene3D" id="2.60.40.1510">
    <property type="entry name" value="ntegrin, alpha v. Chain A, domain 3"/>
    <property type="match status" value="1"/>
</dbReference>
<evidence type="ECO:0000256" key="2">
    <source>
        <dbReference type="ARBA" id="ARBA00004246"/>
    </source>
</evidence>
<evidence type="ECO:0000256" key="14">
    <source>
        <dbReference type="ARBA" id="ARBA00022889"/>
    </source>
</evidence>
<dbReference type="FunFam" id="4.10.1240.30:FF:000003">
    <property type="entry name" value="Integrin beta"/>
    <property type="match status" value="1"/>
</dbReference>
<evidence type="ECO:0000256" key="4">
    <source>
        <dbReference type="ARBA" id="ARBA00007449"/>
    </source>
</evidence>
<organism evidence="29 30">
    <name type="scientific">Bos mutus</name>
    <name type="common">wild yak</name>
    <dbReference type="NCBI Taxonomy" id="72004"/>
    <lineage>
        <taxon>Eukaryota</taxon>
        <taxon>Metazoa</taxon>
        <taxon>Chordata</taxon>
        <taxon>Craniata</taxon>
        <taxon>Vertebrata</taxon>
        <taxon>Euteleostomi</taxon>
        <taxon>Mammalia</taxon>
        <taxon>Eutheria</taxon>
        <taxon>Laurasiatheria</taxon>
        <taxon>Artiodactyla</taxon>
        <taxon>Ruminantia</taxon>
        <taxon>Pecora</taxon>
        <taxon>Bovidae</taxon>
        <taxon>Bovinae</taxon>
        <taxon>Bos</taxon>
    </lineage>
</organism>
<keyword evidence="18" id="KW-0472">Membrane</keyword>
<dbReference type="SMART" id="SM01242">
    <property type="entry name" value="Integrin_B_tail"/>
    <property type="match status" value="1"/>
</dbReference>
<dbReference type="InterPro" id="IPR057243">
    <property type="entry name" value="Integrin_I-EGF_CS"/>
</dbReference>
<keyword evidence="20" id="KW-1015">Disulfide bond</keyword>
<keyword evidence="15" id="KW-0965">Cell junction</keyword>
<dbReference type="Gene3D" id="2.60.40.10">
    <property type="entry name" value="Immunoglobulins"/>
    <property type="match status" value="4"/>
</dbReference>
<dbReference type="InterPro" id="IPR036349">
    <property type="entry name" value="Integrin_bsu_tail_dom_sf"/>
</dbReference>
<dbReference type="PRINTS" id="PR01186">
    <property type="entry name" value="INTEGRINB"/>
</dbReference>
<dbReference type="FunFam" id="3.40.50.410:FF:000036">
    <property type="entry name" value="Integrin beta"/>
    <property type="match status" value="1"/>
</dbReference>
<feature type="domain" description="Fibronectin type-III" evidence="28">
    <location>
        <begin position="1499"/>
        <end position="1594"/>
    </location>
</feature>
<evidence type="ECO:0000256" key="24">
    <source>
        <dbReference type="ARBA" id="ARBA00060371"/>
    </source>
</evidence>
<evidence type="ECO:0000256" key="27">
    <source>
        <dbReference type="SAM" id="SignalP"/>
    </source>
</evidence>
<evidence type="ECO:0000256" key="11">
    <source>
        <dbReference type="ARBA" id="ARBA00022737"/>
    </source>
</evidence>
<evidence type="ECO:0000256" key="6">
    <source>
        <dbReference type="ARBA" id="ARBA00022536"/>
    </source>
</evidence>
<accession>A0A6B0RDG7</accession>
<evidence type="ECO:0000256" key="12">
    <source>
        <dbReference type="ARBA" id="ARBA00022837"/>
    </source>
</evidence>
<dbReference type="InterPro" id="IPR015812">
    <property type="entry name" value="Integrin_bsu"/>
</dbReference>
<dbReference type="PROSITE" id="PS00243">
    <property type="entry name" value="I_EGF_1"/>
    <property type="match status" value="2"/>
</dbReference>
<keyword evidence="19" id="KW-0564">Palmitate</keyword>
<dbReference type="Proteomes" id="UP000322234">
    <property type="component" value="Unassembled WGS sequence"/>
</dbReference>
<evidence type="ECO:0000256" key="22">
    <source>
        <dbReference type="ARBA" id="ARBA00023180"/>
    </source>
</evidence>
<sequence length="1761" mass="195044">MAGPHPSPWTRLLLAALLSVSFPGHVANRCKKAQVKSCTECIRVDKDCAYCTDEVFKERRCNTQAELLAAGCRLESVVVMESSFEITEERQIDTTLRRSQVSPQALRVRLRPGEERHFELQVFEPLESPMDLYILMDFSNSMSDDLDNLKKMGQDLAQVLRQLTSDYTIGFGKFVDKVSVPQTDMRPEKLKEPWPNSDPPFSFKNVISLTEDVEEFRNKLKGERISGNLDAPEGGFDAILQTAVCTSDIGWRPDSTHLLVFSTESAFHYEADGANVLAGIMRRNDEECHLDPTGTYTQYKMQDYPSVPTLVRLLGQHNIIPIFAVTNYSYSYYERLSSYFPVSSLGVLQEDSSNIVDLLQEAFNRIRSNLDIRALDSPRGLRTEVTSRMFQKTDTGSFFIRRGEVGTYQVQLRAIEDLDGAHVCQLLEADQKGTIHLKPSFSNGLRMDVGVICDVCSCELQKEERSSRCNFHGDFMCGHCVCHEGWSGKTCNCSTGSQSDLQPCRREGEDKVCSGRGECQCGHCVCYGEGRYEGQFCEYDNFQCPRTSGFLCNDRGRCSMGQCVCEPGWTGLSCDCPLSNATCIDSNGGLCNGRGHCECGRCHCNQQSLYTDTVCEINYSAIHLGLCEDLRSCVQCQAWGTGEKKGRTCEECSFKVKMVDELKKAEEVVEHCSFRDEDDDCTYSYTVEGDSAPGPNSTVLVQRRKGEPAGRQGGPGWPACLALLPCCNRGHMVGFKEDHYMLRENLMASDHLDTPLLRSGNLKGRDTVRWKITNNVQRPGFASHAAGINPSELVPYGLSLRLARLCTENLLKPGTRECDQLRQEVEENLNEVYRQITGAHNLQQTKFRWVLGARGGDHTIVDTVLMAPRSAKQALLKLTEKHVEQGAFHELKVAPGYYTLTADQDARGMVEFQEGVELVDVRVPLFIRPEDDDEKQLLVEAIDVPVGTATLGRRLVNITIIKEQASGIVSFEQPEYLVSSGEHVARIPVVRRILDSGKSQVSYRTQDNTAKANRDYIPMEGELLFQPGETWKELQVKLLELQEMDSLLRGPQTRRFYIQLSNPKFGARLGQPQCATVIIGDRDELDRNVMNQTVSSPPPPRGDLGAPQNPNAKAAGSRKIHFNWLPPPGKPTGYRVKYWIQGDSESEAHLLDSKVPSVELTNLYPYCDYEMKVCAYGAQGEGPYSSPVSCRTHQEVPSEPGRLAFNVVSSTVTQLSWAEPAETNGEITAYEVCYGLVNEDNRPIGPMKKVLVDSPKKRTLLIENLRESQPYRYTVKARNGAGWGPEREAIINLATQPKRPMSIPIIPDIPIVDAQSGEDYESFLMYSDDVLRSPAGSQRPSVSDDTGCGWKFEPLLGEELDLRRVTWRLPPELIPRLSAGSRRSSDSGPPGDGAAHGADGGTRGASGEGEHLVNGRMDFAFPGSANSLHRMTVSTAAHGAHLSPQLSHRVLSTSSTLTRDYHSLTRTEHSHSATLPRDYSTLTSLSSQSSRLAAGVPNTPTRLVFSALGPTSLKVSWQEPQCERALQGYSVEYQLLNGGELYRLNIPNPSQTSVVVEDLLPNHSYVFRVRAQSQEGWGPEREGVITIESQVHPQSPLCPLPGSAFTLSTPSAPGPLVFTALSPDSLQLSWERPRRPDGDILGYLVTCEMAHGGEPATTFLVDGDSPESRLTVPGLSENVPYKFKLGGHLGLFPHPASGEYSSITTHSSTTEPFLLDGLTLGSQHLEASGSLTRHVTQEFVSRTLTTSGTLSTHVDQQFFQT</sequence>
<dbReference type="FunFam" id="2.10.25.10:FF:000215">
    <property type="entry name" value="Integrin beta"/>
    <property type="match status" value="1"/>
</dbReference>
<name>A0A6B0RDG7_9CETA</name>
<dbReference type="InterPro" id="IPR057073">
    <property type="entry name" value="EGF_integrin_2"/>
</dbReference>
<evidence type="ECO:0000256" key="5">
    <source>
        <dbReference type="ARBA" id="ARBA00022475"/>
    </source>
</evidence>
<dbReference type="SMART" id="SM00187">
    <property type="entry name" value="INB"/>
    <property type="match status" value="1"/>
</dbReference>
<dbReference type="InterPro" id="IPR002369">
    <property type="entry name" value="Integrin_bsu_VWA"/>
</dbReference>
<evidence type="ECO:0000256" key="16">
    <source>
        <dbReference type="ARBA" id="ARBA00022989"/>
    </source>
</evidence>
<dbReference type="Pfam" id="PF17205">
    <property type="entry name" value="PSI_integrin"/>
    <property type="match status" value="1"/>
</dbReference>
<keyword evidence="12" id="KW-0106">Calcium</keyword>
<keyword evidence="21" id="KW-0675">Receptor</keyword>
<dbReference type="GO" id="GO:0046872">
    <property type="term" value="F:metal ion binding"/>
    <property type="evidence" value="ECO:0007669"/>
    <property type="project" value="UniProtKB-KW"/>
</dbReference>
<dbReference type="Pfam" id="PF00362">
    <property type="entry name" value="Integrin_beta"/>
    <property type="match status" value="1"/>
</dbReference>
<dbReference type="InterPro" id="IPR036116">
    <property type="entry name" value="FN3_sf"/>
</dbReference>
<keyword evidence="14 25" id="KW-0130">Cell adhesion</keyword>
<dbReference type="PROSITE" id="PS52047">
    <property type="entry name" value="I_EGF_2"/>
    <property type="match status" value="3"/>
</dbReference>
<evidence type="ECO:0000256" key="3">
    <source>
        <dbReference type="ARBA" id="ARBA00004251"/>
    </source>
</evidence>
<dbReference type="SUPFAM" id="SSF49265">
    <property type="entry name" value="Fibronectin type III"/>
    <property type="match status" value="2"/>
</dbReference>
<keyword evidence="9" id="KW-0479">Metal-binding</keyword>
<dbReference type="InterPro" id="IPR040622">
    <property type="entry name" value="EGF_integrin_1"/>
</dbReference>
<dbReference type="FunFam" id="2.10.25.10:FF:000287">
    <property type="entry name" value="Integrin beta"/>
    <property type="match status" value="1"/>
</dbReference>
<dbReference type="GO" id="GO:0009986">
    <property type="term" value="C:cell surface"/>
    <property type="evidence" value="ECO:0007669"/>
    <property type="project" value="TreeGrafter"/>
</dbReference>
<keyword evidence="8 25" id="KW-0812">Transmembrane</keyword>
<keyword evidence="6" id="KW-0245">EGF-like domain</keyword>
<dbReference type="Gene3D" id="3.30.1680.10">
    <property type="entry name" value="ligand-binding face of the semaphorins, domain 2"/>
    <property type="match status" value="1"/>
</dbReference>
<feature type="chain" id="PRO_5025666495" description="Integrin beta" evidence="27">
    <location>
        <begin position="28"/>
        <end position="1761"/>
    </location>
</feature>
<gene>
    <name evidence="29" type="ORF">E5288_WYG007797</name>
</gene>
<feature type="region of interest" description="Disordered" evidence="26">
    <location>
        <begin position="1090"/>
        <end position="1122"/>
    </location>
</feature>
<keyword evidence="22" id="KW-0325">Glycoprotein</keyword>
<dbReference type="EMBL" id="VBQZ03000036">
    <property type="protein sequence ID" value="MXQ87071.1"/>
    <property type="molecule type" value="Genomic_DNA"/>
</dbReference>
<dbReference type="InterPro" id="IPR003644">
    <property type="entry name" value="Calx_beta"/>
</dbReference>
<evidence type="ECO:0000313" key="29">
    <source>
        <dbReference type="EMBL" id="MXQ87071.1"/>
    </source>
</evidence>